<dbReference type="EMBL" id="JANBUK010003806">
    <property type="protein sequence ID" value="KAJ2766048.1"/>
    <property type="molecule type" value="Genomic_DNA"/>
</dbReference>
<evidence type="ECO:0000313" key="2">
    <source>
        <dbReference type="Proteomes" id="UP001140066"/>
    </source>
</evidence>
<reference evidence="1" key="1">
    <citation type="submission" date="2022-07" db="EMBL/GenBank/DDBJ databases">
        <title>Phylogenomic reconstructions and comparative analyses of Kickxellomycotina fungi.</title>
        <authorList>
            <person name="Reynolds N.K."/>
            <person name="Stajich J.E."/>
            <person name="Barry K."/>
            <person name="Grigoriev I.V."/>
            <person name="Crous P."/>
            <person name="Smith M.E."/>
        </authorList>
    </citation>
    <scope>NUCLEOTIDE SEQUENCE</scope>
    <source>
        <strain evidence="1">BCRC 34191</strain>
    </source>
</reference>
<accession>A0ACC1JRV9</accession>
<feature type="non-terminal residue" evidence="1">
    <location>
        <position position="111"/>
    </location>
</feature>
<name>A0ACC1JRV9_9FUNG</name>
<gene>
    <name evidence="1" type="ORF">GGI18_006081</name>
</gene>
<protein>
    <submittedName>
        <fullName evidence="1">Uncharacterized protein</fullName>
    </submittedName>
</protein>
<proteinExistence type="predicted"/>
<sequence length="111" mass="12263">MDNPPNVGNYMGPTGYPEPANYPEPTDYSEPRSYPEPMGYPGPADNSRPAQYPEPVDNPEWQRYAHYTTTSTIGKGQAGNQGQSSKAGKQAPRAKTPWTAEENRNLFRAMA</sequence>
<keyword evidence="2" id="KW-1185">Reference proteome</keyword>
<dbReference type="Proteomes" id="UP001140066">
    <property type="component" value="Unassembled WGS sequence"/>
</dbReference>
<organism evidence="1 2">
    <name type="scientific">Coemansia linderi</name>
    <dbReference type="NCBI Taxonomy" id="2663919"/>
    <lineage>
        <taxon>Eukaryota</taxon>
        <taxon>Fungi</taxon>
        <taxon>Fungi incertae sedis</taxon>
        <taxon>Zoopagomycota</taxon>
        <taxon>Kickxellomycotina</taxon>
        <taxon>Kickxellomycetes</taxon>
        <taxon>Kickxellales</taxon>
        <taxon>Kickxellaceae</taxon>
        <taxon>Coemansia</taxon>
    </lineage>
</organism>
<evidence type="ECO:0000313" key="1">
    <source>
        <dbReference type="EMBL" id="KAJ2766048.1"/>
    </source>
</evidence>
<comment type="caution">
    <text evidence="1">The sequence shown here is derived from an EMBL/GenBank/DDBJ whole genome shotgun (WGS) entry which is preliminary data.</text>
</comment>